<evidence type="ECO:0000313" key="1">
    <source>
        <dbReference type="EMBL" id="KAL2274948.1"/>
    </source>
</evidence>
<evidence type="ECO:0000313" key="2">
    <source>
        <dbReference type="Proteomes" id="UP001600888"/>
    </source>
</evidence>
<accession>A0ABR4DXQ7</accession>
<reference evidence="1 2" key="1">
    <citation type="submission" date="2024-03" db="EMBL/GenBank/DDBJ databases">
        <title>A high-quality draft genome sequence of Diaporthe vaccinii, a causative agent of upright dieback and viscid rot disease in cranberry plants.</title>
        <authorList>
            <person name="Sarrasin M."/>
            <person name="Lang B.F."/>
            <person name="Burger G."/>
        </authorList>
    </citation>
    <scope>NUCLEOTIDE SEQUENCE [LARGE SCALE GENOMIC DNA]</scope>
    <source>
        <strain evidence="1 2">IS7</strain>
    </source>
</reference>
<proteinExistence type="predicted"/>
<comment type="caution">
    <text evidence="1">The sequence shown here is derived from an EMBL/GenBank/DDBJ whole genome shotgun (WGS) entry which is preliminary data.</text>
</comment>
<protein>
    <submittedName>
        <fullName evidence="1">Uncharacterized protein</fullName>
    </submittedName>
</protein>
<gene>
    <name evidence="1" type="ORF">FJTKL_02616</name>
</gene>
<dbReference type="EMBL" id="JBAWTH010000145">
    <property type="protein sequence ID" value="KAL2274948.1"/>
    <property type="molecule type" value="Genomic_DNA"/>
</dbReference>
<keyword evidence="2" id="KW-1185">Reference proteome</keyword>
<name>A0ABR4DXQ7_9PEZI</name>
<sequence length="206" mass="23491">MACSTGYTKASRFSIYEFLIPKELINLKRSTSGQRRPSLPHASGSTERPLNLINPCPALRLVTMEPLPIIRDTPMVEDLETPFFWPIAFKNTFKLIQRIVTGKVENDMTAARSLHALVRKQLAVAAKENFRETQALLYPETGEQANFELMIETVMLRTLVEGAPQDTDAREEMAVLVENWISLPGMQEPTEKFLRYLRPRLWKGTV</sequence>
<organism evidence="1 2">
    <name type="scientific">Diaporthe vaccinii</name>
    <dbReference type="NCBI Taxonomy" id="105482"/>
    <lineage>
        <taxon>Eukaryota</taxon>
        <taxon>Fungi</taxon>
        <taxon>Dikarya</taxon>
        <taxon>Ascomycota</taxon>
        <taxon>Pezizomycotina</taxon>
        <taxon>Sordariomycetes</taxon>
        <taxon>Sordariomycetidae</taxon>
        <taxon>Diaporthales</taxon>
        <taxon>Diaporthaceae</taxon>
        <taxon>Diaporthe</taxon>
        <taxon>Diaporthe eres species complex</taxon>
    </lineage>
</organism>
<dbReference type="Proteomes" id="UP001600888">
    <property type="component" value="Unassembled WGS sequence"/>
</dbReference>